<dbReference type="SUPFAM" id="SSF50685">
    <property type="entry name" value="Barwin-like endoglucanases"/>
    <property type="match status" value="1"/>
</dbReference>
<organism evidence="5 6">
    <name type="scientific">Aciduricibacillus chroicocephali</name>
    <dbReference type="NCBI Taxonomy" id="3054939"/>
    <lineage>
        <taxon>Bacteria</taxon>
        <taxon>Bacillati</taxon>
        <taxon>Bacillota</taxon>
        <taxon>Bacilli</taxon>
        <taxon>Bacillales</taxon>
        <taxon>Bacillaceae</taxon>
        <taxon>Aciduricibacillus</taxon>
    </lineage>
</organism>
<dbReference type="PANTHER" id="PTHR39160:SF6">
    <property type="entry name" value="CELL WALL-BINDING PROTEIN YOCH"/>
    <property type="match status" value="1"/>
</dbReference>
<dbReference type="InterPro" id="IPR051933">
    <property type="entry name" value="Resuscitation_pf_RpfB"/>
</dbReference>
<dbReference type="InterPro" id="IPR036908">
    <property type="entry name" value="RlpA-like_sf"/>
</dbReference>
<accession>A0ABY9KVL4</accession>
<evidence type="ECO:0000256" key="3">
    <source>
        <dbReference type="SAM" id="SignalP"/>
    </source>
</evidence>
<dbReference type="EMBL" id="CP129113">
    <property type="protein sequence ID" value="WLV24317.1"/>
    <property type="molecule type" value="Genomic_DNA"/>
</dbReference>
<dbReference type="PANTHER" id="PTHR39160">
    <property type="entry name" value="CELL WALL-BINDING PROTEIN YOCH"/>
    <property type="match status" value="1"/>
</dbReference>
<keyword evidence="6" id="KW-1185">Reference proteome</keyword>
<keyword evidence="1 3" id="KW-0732">Signal</keyword>
<feature type="domain" description="LysM" evidence="4">
    <location>
        <begin position="82"/>
        <end position="125"/>
    </location>
</feature>
<feature type="domain" description="LysM" evidence="4">
    <location>
        <begin position="25"/>
        <end position="68"/>
    </location>
</feature>
<dbReference type="InterPro" id="IPR036779">
    <property type="entry name" value="LysM_dom_sf"/>
</dbReference>
<name>A0ABY9KVL4_9BACI</name>
<feature type="signal peptide" evidence="3">
    <location>
        <begin position="1"/>
        <end position="24"/>
    </location>
</feature>
<dbReference type="InterPro" id="IPR010611">
    <property type="entry name" value="3D_dom"/>
</dbReference>
<evidence type="ECO:0000313" key="6">
    <source>
        <dbReference type="Proteomes" id="UP001180087"/>
    </source>
</evidence>
<proteinExistence type="predicted"/>
<dbReference type="Pfam" id="PF06725">
    <property type="entry name" value="3D"/>
    <property type="match status" value="1"/>
</dbReference>
<feature type="chain" id="PRO_5046999060" evidence="3">
    <location>
        <begin position="25"/>
        <end position="279"/>
    </location>
</feature>
<evidence type="ECO:0000259" key="4">
    <source>
        <dbReference type="PROSITE" id="PS51782"/>
    </source>
</evidence>
<feature type="region of interest" description="Disordered" evidence="2">
    <location>
        <begin position="130"/>
        <end position="184"/>
    </location>
</feature>
<dbReference type="Proteomes" id="UP001180087">
    <property type="component" value="Chromosome"/>
</dbReference>
<protein>
    <submittedName>
        <fullName evidence="5">LysM peptidoglycan-binding domain-containing protein</fullName>
    </submittedName>
</protein>
<gene>
    <name evidence="5" type="ORF">QR721_11835</name>
</gene>
<evidence type="ECO:0000256" key="2">
    <source>
        <dbReference type="SAM" id="MobiDB-lite"/>
    </source>
</evidence>
<evidence type="ECO:0000256" key="1">
    <source>
        <dbReference type="ARBA" id="ARBA00022729"/>
    </source>
</evidence>
<dbReference type="RefSeq" id="WP_348027220.1">
    <property type="nucleotide sequence ID" value="NZ_CP129113.1"/>
</dbReference>
<dbReference type="InterPro" id="IPR018392">
    <property type="entry name" value="LysM"/>
</dbReference>
<dbReference type="CDD" id="cd00118">
    <property type="entry name" value="LysM"/>
    <property type="match status" value="2"/>
</dbReference>
<dbReference type="Gene3D" id="2.40.40.10">
    <property type="entry name" value="RlpA-like domain"/>
    <property type="match status" value="1"/>
</dbReference>
<dbReference type="Gene3D" id="3.10.350.10">
    <property type="entry name" value="LysM domain"/>
    <property type="match status" value="2"/>
</dbReference>
<dbReference type="SUPFAM" id="SSF54106">
    <property type="entry name" value="LysM domain"/>
    <property type="match status" value="2"/>
</dbReference>
<feature type="compositionally biased region" description="Low complexity" evidence="2">
    <location>
        <begin position="130"/>
        <end position="180"/>
    </location>
</feature>
<dbReference type="Pfam" id="PF01476">
    <property type="entry name" value="LysM"/>
    <property type="match status" value="2"/>
</dbReference>
<reference evidence="5" key="1">
    <citation type="submission" date="2023-06" db="EMBL/GenBank/DDBJ databases">
        <title>A Treasure from Seagulls: Isolation and Description of Aciduricobacillus qingdaonensis gen. nov., sp. nov., a Rare Obligately Uric Acid-utilizing Member in the Family Bacillaceae.</title>
        <authorList>
            <person name="Liu W."/>
            <person name="Wang B."/>
        </authorList>
    </citation>
    <scope>NUCLEOTIDE SEQUENCE</scope>
    <source>
        <strain evidence="5">44XB</strain>
    </source>
</reference>
<sequence length="279" mass="28836">MKKMVAAVATGIVITGTAATSVSAADYQVKAGDTLWNIAQTHNTSVDSIIKNNGLKGTIIYPNQTLSVGGGSSNTQVAQNNGSYTVKSGDTLFKIAKANGVSVGTLKQWNNLSGDLIVVGQKLSLSGQVQQPAQAQPQQAPVQQSASQQQAPVQKQQAPVQKQQAPAQTQQAQPQAKQTSNPQGKQITVQSTAYTADCAGCSGVTATGVNLKANRNAKVIAVDPSVIPLGSKVYVPGYGTAIAADTGGAIKGNRIDVHVPSKSQAYNWGRKSVTVTVVQ</sequence>
<dbReference type="SMART" id="SM00257">
    <property type="entry name" value="LysM"/>
    <property type="match status" value="2"/>
</dbReference>
<evidence type="ECO:0000313" key="5">
    <source>
        <dbReference type="EMBL" id="WLV24317.1"/>
    </source>
</evidence>
<dbReference type="PROSITE" id="PS51782">
    <property type="entry name" value="LYSM"/>
    <property type="match status" value="2"/>
</dbReference>
<dbReference type="CDD" id="cd22786">
    <property type="entry name" value="DPBB_YuiC-like"/>
    <property type="match status" value="1"/>
</dbReference>